<gene>
    <name evidence="3" type="ORF">WAX78_19640</name>
</gene>
<evidence type="ECO:0000256" key="1">
    <source>
        <dbReference type="SAM" id="MobiDB-lite"/>
    </source>
</evidence>
<dbReference type="RefSeq" id="WP_336483707.1">
    <property type="nucleotide sequence ID" value="NZ_JBAWSV010000007.1"/>
</dbReference>
<evidence type="ECO:0000313" key="4">
    <source>
        <dbReference type="Proteomes" id="UP001367922"/>
    </source>
</evidence>
<feature type="compositionally biased region" description="Basic and acidic residues" evidence="1">
    <location>
        <begin position="60"/>
        <end position="98"/>
    </location>
</feature>
<reference evidence="3 4" key="1">
    <citation type="submission" date="2024-01" db="EMBL/GenBank/DDBJ databases">
        <title>Seven novel Bacillus-like species.</title>
        <authorList>
            <person name="Liu G."/>
        </authorList>
    </citation>
    <scope>NUCLEOTIDE SEQUENCE [LARGE SCALE GENOMIC DNA]</scope>
    <source>
        <strain evidence="3 4">FJAT-53711</strain>
    </source>
</reference>
<dbReference type="Proteomes" id="UP001367922">
    <property type="component" value="Unassembled WGS sequence"/>
</dbReference>
<accession>A0ABU8G2Y8</accession>
<proteinExistence type="predicted"/>
<feature type="compositionally biased region" description="Polar residues" evidence="1">
    <location>
        <begin position="99"/>
        <end position="111"/>
    </location>
</feature>
<keyword evidence="2" id="KW-0472">Membrane</keyword>
<organism evidence="3 4">
    <name type="scientific">Bacillus yunxiaonensis</name>
    <dbReference type="NCBI Taxonomy" id="3127665"/>
    <lineage>
        <taxon>Bacteria</taxon>
        <taxon>Bacillati</taxon>
        <taxon>Bacillota</taxon>
        <taxon>Bacilli</taxon>
        <taxon>Bacillales</taxon>
        <taxon>Bacillaceae</taxon>
        <taxon>Bacillus</taxon>
    </lineage>
</organism>
<dbReference type="EMBL" id="JBAWSV010000007">
    <property type="protein sequence ID" value="MEI4831643.1"/>
    <property type="molecule type" value="Genomic_DNA"/>
</dbReference>
<evidence type="ECO:0000313" key="3">
    <source>
        <dbReference type="EMBL" id="MEI4831643.1"/>
    </source>
</evidence>
<comment type="caution">
    <text evidence="3">The sequence shown here is derived from an EMBL/GenBank/DDBJ whole genome shotgun (WGS) entry which is preliminary data.</text>
</comment>
<feature type="transmembrane region" description="Helical" evidence="2">
    <location>
        <begin position="6"/>
        <end position="25"/>
    </location>
</feature>
<keyword evidence="4" id="KW-1185">Reference proteome</keyword>
<feature type="compositionally biased region" description="Low complexity" evidence="1">
    <location>
        <begin position="47"/>
        <end position="59"/>
    </location>
</feature>
<keyword evidence="2" id="KW-0812">Transmembrane</keyword>
<evidence type="ECO:0000256" key="2">
    <source>
        <dbReference type="SAM" id="Phobius"/>
    </source>
</evidence>
<feature type="region of interest" description="Disordered" evidence="1">
    <location>
        <begin position="47"/>
        <end position="111"/>
    </location>
</feature>
<keyword evidence="2" id="KW-1133">Transmembrane helix</keyword>
<sequence length="197" mass="21307">MSRSNIFIAGIVGAVIAAGGLYVGVVKPLKNDVEQIQKTNTALQNKISKIEQQQSQQAEKSTEQPAEKPAEQPTEKSTEKPAEKPTKKPAEKPAEKSSDVSTDGTTNVTVMNGEQSVPVKDLELSIIDAKVNVDKEEVTLSVRKGDSSQKTYPVTLTKNESKFLKLGEGGNEYTLRVVSYKKSGTKDTAVIEILQGM</sequence>
<protein>
    <submittedName>
        <fullName evidence="3">Uncharacterized protein</fullName>
    </submittedName>
</protein>
<name>A0ABU8G2Y8_9BACI</name>